<comment type="caution">
    <text evidence="1">The sequence shown here is derived from an EMBL/GenBank/DDBJ whole genome shotgun (WGS) entry which is preliminary data.</text>
</comment>
<protein>
    <submittedName>
        <fullName evidence="1">Uncharacterized protein</fullName>
    </submittedName>
</protein>
<reference evidence="1" key="1">
    <citation type="journal article" date="2014" name="Front. Microbiol.">
        <title>High frequency of phylogenetically diverse reductive dehalogenase-homologous genes in deep subseafloor sedimentary metagenomes.</title>
        <authorList>
            <person name="Kawai M."/>
            <person name="Futagami T."/>
            <person name="Toyoda A."/>
            <person name="Takaki Y."/>
            <person name="Nishi S."/>
            <person name="Hori S."/>
            <person name="Arai W."/>
            <person name="Tsubouchi T."/>
            <person name="Morono Y."/>
            <person name="Uchiyama I."/>
            <person name="Ito T."/>
            <person name="Fujiyama A."/>
            <person name="Inagaki F."/>
            <person name="Takami H."/>
        </authorList>
    </citation>
    <scope>NUCLEOTIDE SEQUENCE</scope>
    <source>
        <strain evidence="1">Expedition CK06-06</strain>
    </source>
</reference>
<sequence>NRFNRSQCLTEEIIVSEDDLVYLGKLSELESRNFSFSDPNSI</sequence>
<dbReference type="EMBL" id="BART01038288">
    <property type="protein sequence ID" value="GAH05351.1"/>
    <property type="molecule type" value="Genomic_DNA"/>
</dbReference>
<evidence type="ECO:0000313" key="1">
    <source>
        <dbReference type="EMBL" id="GAH05351.1"/>
    </source>
</evidence>
<gene>
    <name evidence="1" type="ORF">S01H4_63591</name>
</gene>
<dbReference type="AlphaFoldDB" id="X1CAZ8"/>
<name>X1CAZ8_9ZZZZ</name>
<accession>X1CAZ8</accession>
<proteinExistence type="predicted"/>
<organism evidence="1">
    <name type="scientific">marine sediment metagenome</name>
    <dbReference type="NCBI Taxonomy" id="412755"/>
    <lineage>
        <taxon>unclassified sequences</taxon>
        <taxon>metagenomes</taxon>
        <taxon>ecological metagenomes</taxon>
    </lineage>
</organism>
<feature type="non-terminal residue" evidence="1">
    <location>
        <position position="1"/>
    </location>
</feature>